<evidence type="ECO:0000256" key="2">
    <source>
        <dbReference type="SAM" id="Phobius"/>
    </source>
</evidence>
<keyword evidence="4" id="KW-1185">Reference proteome</keyword>
<sequence length="306" mass="34318">MASTSAKTINPLKVPEPTVVLRETKQIHRQINQSKTQSKRSGAAGKARNPSPAPISPQVATQTQSVNPVSPSTKGEIEKQSTAVWHGINCPSCEDLASIKKENMARLQHHLKFAAIYSIYFRIMMVLHTIIITSPNSNDYKKDSNIFDPEQAKKLCELFASREIISKNQPELFKEAAKLSNELVGPTKSDKFNCDCYEDYLELLLKISQTIGADKELIGDIETYLKPFRPEPIGDGSIAMGESELGNDPRKWQETFLDLKHSPDNPLKSKRPEKALRLFIGLDYKNDETRKPYANERLTVAPPVVK</sequence>
<feature type="transmembrane region" description="Helical" evidence="2">
    <location>
        <begin position="113"/>
        <end position="132"/>
    </location>
</feature>
<accession>E9GC46</accession>
<name>E9GC46_DAPPU</name>
<keyword evidence="2" id="KW-0472">Membrane</keyword>
<dbReference type="Proteomes" id="UP000000305">
    <property type="component" value="Unassembled WGS sequence"/>
</dbReference>
<dbReference type="InParanoid" id="E9GC46"/>
<reference evidence="3 4" key="1">
    <citation type="journal article" date="2011" name="Science">
        <title>The ecoresponsive genome of Daphnia pulex.</title>
        <authorList>
            <person name="Colbourne J.K."/>
            <person name="Pfrender M.E."/>
            <person name="Gilbert D."/>
            <person name="Thomas W.K."/>
            <person name="Tucker A."/>
            <person name="Oakley T.H."/>
            <person name="Tokishita S."/>
            <person name="Aerts A."/>
            <person name="Arnold G.J."/>
            <person name="Basu M.K."/>
            <person name="Bauer D.J."/>
            <person name="Caceres C.E."/>
            <person name="Carmel L."/>
            <person name="Casola C."/>
            <person name="Choi J.H."/>
            <person name="Detter J.C."/>
            <person name="Dong Q."/>
            <person name="Dusheyko S."/>
            <person name="Eads B.D."/>
            <person name="Frohlich T."/>
            <person name="Geiler-Samerotte K.A."/>
            <person name="Gerlach D."/>
            <person name="Hatcher P."/>
            <person name="Jogdeo S."/>
            <person name="Krijgsveld J."/>
            <person name="Kriventseva E.V."/>
            <person name="Kultz D."/>
            <person name="Laforsch C."/>
            <person name="Lindquist E."/>
            <person name="Lopez J."/>
            <person name="Manak J.R."/>
            <person name="Muller J."/>
            <person name="Pangilinan J."/>
            <person name="Patwardhan R.P."/>
            <person name="Pitluck S."/>
            <person name="Pritham E.J."/>
            <person name="Rechtsteiner A."/>
            <person name="Rho M."/>
            <person name="Rogozin I.B."/>
            <person name="Sakarya O."/>
            <person name="Salamov A."/>
            <person name="Schaack S."/>
            <person name="Shapiro H."/>
            <person name="Shiga Y."/>
            <person name="Skalitzky C."/>
            <person name="Smith Z."/>
            <person name="Souvorov A."/>
            <person name="Sung W."/>
            <person name="Tang Z."/>
            <person name="Tsuchiya D."/>
            <person name="Tu H."/>
            <person name="Vos H."/>
            <person name="Wang M."/>
            <person name="Wolf Y.I."/>
            <person name="Yamagata H."/>
            <person name="Yamada T."/>
            <person name="Ye Y."/>
            <person name="Shaw J.R."/>
            <person name="Andrews J."/>
            <person name="Crease T.J."/>
            <person name="Tang H."/>
            <person name="Lucas S.M."/>
            <person name="Robertson H.M."/>
            <person name="Bork P."/>
            <person name="Koonin E.V."/>
            <person name="Zdobnov E.M."/>
            <person name="Grigoriev I.V."/>
            <person name="Lynch M."/>
            <person name="Boore J.L."/>
        </authorList>
    </citation>
    <scope>NUCLEOTIDE SEQUENCE [LARGE SCALE GENOMIC DNA]</scope>
</reference>
<evidence type="ECO:0000313" key="3">
    <source>
        <dbReference type="EMBL" id="EFX83204.1"/>
    </source>
</evidence>
<feature type="compositionally biased region" description="Polar residues" evidence="1">
    <location>
        <begin position="29"/>
        <end position="40"/>
    </location>
</feature>
<gene>
    <name evidence="3" type="ORF">DAPPUDRAFT_315952</name>
</gene>
<dbReference type="AlphaFoldDB" id="E9GC46"/>
<keyword evidence="2" id="KW-0812">Transmembrane</keyword>
<dbReference type="PANTHER" id="PTHR33488:SF2">
    <property type="entry name" value="EARLY ENDOSOME ANTIGEN 1-LIKE"/>
    <property type="match status" value="1"/>
</dbReference>
<dbReference type="PhylomeDB" id="E9GC46"/>
<dbReference type="KEGG" id="dpx:DAPPUDRAFT_315952"/>
<feature type="region of interest" description="Disordered" evidence="1">
    <location>
        <begin position="1"/>
        <end position="80"/>
    </location>
</feature>
<dbReference type="PANTHER" id="PTHR33488">
    <property type="entry name" value="ZGC:162509"/>
    <property type="match status" value="1"/>
</dbReference>
<proteinExistence type="predicted"/>
<protein>
    <submittedName>
        <fullName evidence="3">Uncharacterized protein</fullName>
    </submittedName>
</protein>
<dbReference type="HOGENOM" id="CLU_940927_0_0_1"/>
<evidence type="ECO:0000256" key="1">
    <source>
        <dbReference type="SAM" id="MobiDB-lite"/>
    </source>
</evidence>
<keyword evidence="2" id="KW-1133">Transmembrane helix</keyword>
<feature type="compositionally biased region" description="Polar residues" evidence="1">
    <location>
        <begin position="58"/>
        <end position="73"/>
    </location>
</feature>
<organism evidence="3 4">
    <name type="scientific">Daphnia pulex</name>
    <name type="common">Water flea</name>
    <dbReference type="NCBI Taxonomy" id="6669"/>
    <lineage>
        <taxon>Eukaryota</taxon>
        <taxon>Metazoa</taxon>
        <taxon>Ecdysozoa</taxon>
        <taxon>Arthropoda</taxon>
        <taxon>Crustacea</taxon>
        <taxon>Branchiopoda</taxon>
        <taxon>Diplostraca</taxon>
        <taxon>Cladocera</taxon>
        <taxon>Anomopoda</taxon>
        <taxon>Daphniidae</taxon>
        <taxon>Daphnia</taxon>
    </lineage>
</organism>
<dbReference type="EMBL" id="GL732538">
    <property type="protein sequence ID" value="EFX83204.1"/>
    <property type="molecule type" value="Genomic_DNA"/>
</dbReference>
<evidence type="ECO:0000313" key="4">
    <source>
        <dbReference type="Proteomes" id="UP000000305"/>
    </source>
</evidence>